<evidence type="ECO:0000256" key="10">
    <source>
        <dbReference type="ARBA" id="ARBA00022723"/>
    </source>
</evidence>
<dbReference type="GO" id="GO:0000287">
    <property type="term" value="F:magnesium ion binding"/>
    <property type="evidence" value="ECO:0007669"/>
    <property type="project" value="TreeGrafter"/>
</dbReference>
<dbReference type="GO" id="GO:0032264">
    <property type="term" value="P:IMP salvage"/>
    <property type="evidence" value="ECO:0007669"/>
    <property type="project" value="UniProtKB-UniPathway"/>
</dbReference>
<dbReference type="GO" id="GO:0032263">
    <property type="term" value="P:GMP salvage"/>
    <property type="evidence" value="ECO:0007669"/>
    <property type="project" value="TreeGrafter"/>
</dbReference>
<evidence type="ECO:0000256" key="4">
    <source>
        <dbReference type="ARBA" id="ARBA00004669"/>
    </source>
</evidence>
<dbReference type="Gene3D" id="3.40.50.2020">
    <property type="match status" value="1"/>
</dbReference>
<comment type="cofactor">
    <cofactor evidence="1 16">
        <name>Mg(2+)</name>
        <dbReference type="ChEBI" id="CHEBI:18420"/>
    </cofactor>
</comment>
<dbReference type="PANTHER" id="PTHR43340">
    <property type="entry name" value="HYPOXANTHINE-GUANINE PHOSPHORIBOSYLTRANSFERASE"/>
    <property type="match status" value="1"/>
</dbReference>
<comment type="subcellular location">
    <subcellularLocation>
        <location evidence="3 16">Cytoplasm</location>
    </subcellularLocation>
</comment>
<evidence type="ECO:0000256" key="7">
    <source>
        <dbReference type="ARBA" id="ARBA00022490"/>
    </source>
</evidence>
<comment type="catalytic activity">
    <reaction evidence="15">
        <text>IMP + diphosphate = hypoxanthine + 5-phospho-alpha-D-ribose 1-diphosphate</text>
        <dbReference type="Rhea" id="RHEA:17973"/>
        <dbReference type="ChEBI" id="CHEBI:17368"/>
        <dbReference type="ChEBI" id="CHEBI:33019"/>
        <dbReference type="ChEBI" id="CHEBI:58017"/>
        <dbReference type="ChEBI" id="CHEBI:58053"/>
        <dbReference type="EC" id="2.4.2.8"/>
    </reaction>
    <physiologicalReaction direction="right-to-left" evidence="15">
        <dbReference type="Rhea" id="RHEA:17975"/>
    </physiologicalReaction>
</comment>
<dbReference type="CDD" id="cd06223">
    <property type="entry name" value="PRTases_typeI"/>
    <property type="match status" value="1"/>
</dbReference>
<keyword evidence="19" id="KW-1185">Reference proteome</keyword>
<keyword evidence="7 16" id="KW-0963">Cytoplasm</keyword>
<dbReference type="NCBIfam" id="TIGR01203">
    <property type="entry name" value="HGPRTase"/>
    <property type="match status" value="1"/>
</dbReference>
<dbReference type="SUPFAM" id="SSF53271">
    <property type="entry name" value="PRTase-like"/>
    <property type="match status" value="1"/>
</dbReference>
<evidence type="ECO:0000313" key="18">
    <source>
        <dbReference type="EMBL" id="KAE9636212.1"/>
    </source>
</evidence>
<dbReference type="InterPro" id="IPR029057">
    <property type="entry name" value="PRTase-like"/>
</dbReference>
<evidence type="ECO:0000256" key="1">
    <source>
        <dbReference type="ARBA" id="ARBA00001946"/>
    </source>
</evidence>
<comment type="caution">
    <text evidence="18">The sequence shown here is derived from an EMBL/GenBank/DDBJ whole genome shotgun (WGS) entry which is preliminary data.</text>
</comment>
<evidence type="ECO:0000256" key="14">
    <source>
        <dbReference type="ARBA" id="ARBA00048811"/>
    </source>
</evidence>
<keyword evidence="11 16" id="KW-0660">Purine salvage</keyword>
<dbReference type="RefSeq" id="WP_158739466.1">
    <property type="nucleotide sequence ID" value="NZ_JAFBEP010000003.1"/>
</dbReference>
<evidence type="ECO:0000256" key="2">
    <source>
        <dbReference type="ARBA" id="ARBA00002049"/>
    </source>
</evidence>
<dbReference type="PANTHER" id="PTHR43340:SF1">
    <property type="entry name" value="HYPOXANTHINE PHOSPHORIBOSYLTRANSFERASE"/>
    <property type="match status" value="1"/>
</dbReference>
<comment type="catalytic activity">
    <reaction evidence="14">
        <text>GMP + diphosphate = guanine + 5-phospho-alpha-D-ribose 1-diphosphate</text>
        <dbReference type="Rhea" id="RHEA:25424"/>
        <dbReference type="ChEBI" id="CHEBI:16235"/>
        <dbReference type="ChEBI" id="CHEBI:33019"/>
        <dbReference type="ChEBI" id="CHEBI:58017"/>
        <dbReference type="ChEBI" id="CHEBI:58115"/>
        <dbReference type="EC" id="2.4.2.8"/>
    </reaction>
    <physiologicalReaction direction="right-to-left" evidence="14">
        <dbReference type="Rhea" id="RHEA:25426"/>
    </physiologicalReaction>
</comment>
<evidence type="ECO:0000256" key="3">
    <source>
        <dbReference type="ARBA" id="ARBA00004496"/>
    </source>
</evidence>
<comment type="pathway">
    <text evidence="5">Purine metabolism; GMP biosynthesis via salvage pathway; GMP from guanine: step 1/1.</text>
</comment>
<dbReference type="InterPro" id="IPR050408">
    <property type="entry name" value="HGPRT"/>
</dbReference>
<dbReference type="UniPathway" id="UPA00591">
    <property type="reaction ID" value="UER00648"/>
</dbReference>
<evidence type="ECO:0000256" key="6">
    <source>
        <dbReference type="ARBA" id="ARBA00008391"/>
    </source>
</evidence>
<comment type="pathway">
    <text evidence="4 16">Purine metabolism; IMP biosynthesis via salvage pathway; IMP from hypoxanthine: step 1/1.</text>
</comment>
<evidence type="ECO:0000256" key="15">
    <source>
        <dbReference type="ARBA" id="ARBA00049402"/>
    </source>
</evidence>
<evidence type="ECO:0000256" key="12">
    <source>
        <dbReference type="ARBA" id="ARBA00022741"/>
    </source>
</evidence>
<dbReference type="Proteomes" id="UP000483018">
    <property type="component" value="Unassembled WGS sequence"/>
</dbReference>
<dbReference type="EC" id="2.4.2.8" evidence="16"/>
<dbReference type="Pfam" id="PF00156">
    <property type="entry name" value="Pribosyltran"/>
    <property type="match status" value="1"/>
</dbReference>
<evidence type="ECO:0000256" key="13">
    <source>
        <dbReference type="ARBA" id="ARBA00022842"/>
    </source>
</evidence>
<dbReference type="GO" id="GO:0046100">
    <property type="term" value="P:hypoxanthine metabolic process"/>
    <property type="evidence" value="ECO:0007669"/>
    <property type="project" value="TreeGrafter"/>
</dbReference>
<dbReference type="AlphaFoldDB" id="A0A7C8LG36"/>
<keyword evidence="8 16" id="KW-0328">Glycosyltransferase</keyword>
<reference evidence="18 19" key="1">
    <citation type="submission" date="2019-12" db="EMBL/GenBank/DDBJ databases">
        <title>Defluviitalea raffinosedens, isolated from a biogas fermenter, genome sequencing and characterization.</title>
        <authorList>
            <person name="Rettenmaier R."/>
            <person name="Schneider M."/>
            <person name="Neuhaus K."/>
            <person name="Liebl W."/>
            <person name="Zverlov V."/>
        </authorList>
    </citation>
    <scope>NUCLEOTIDE SEQUENCE [LARGE SCALE GENOMIC DNA]</scope>
    <source>
        <strain evidence="18 19">249c-K6</strain>
    </source>
</reference>
<dbReference type="GO" id="GO:0006166">
    <property type="term" value="P:purine ribonucleoside salvage"/>
    <property type="evidence" value="ECO:0007669"/>
    <property type="project" value="UniProtKB-KW"/>
</dbReference>
<protein>
    <recommendedName>
        <fullName evidence="16">Hypoxanthine phosphoribosyltransferase</fullName>
        <ecNumber evidence="16">2.4.2.8</ecNumber>
    </recommendedName>
</protein>
<dbReference type="GO" id="GO:0006178">
    <property type="term" value="P:guanine salvage"/>
    <property type="evidence" value="ECO:0007669"/>
    <property type="project" value="TreeGrafter"/>
</dbReference>
<gene>
    <name evidence="18" type="primary">hpt</name>
    <name evidence="18" type="ORF">GND95_03580</name>
</gene>
<evidence type="ECO:0000256" key="16">
    <source>
        <dbReference type="RuleBase" id="RU364099"/>
    </source>
</evidence>
<evidence type="ECO:0000256" key="9">
    <source>
        <dbReference type="ARBA" id="ARBA00022679"/>
    </source>
</evidence>
<proteinExistence type="inferred from homology"/>
<organism evidence="18 19">
    <name type="scientific">Defluviitalea raffinosedens</name>
    <dbReference type="NCBI Taxonomy" id="1450156"/>
    <lineage>
        <taxon>Bacteria</taxon>
        <taxon>Bacillati</taxon>
        <taxon>Bacillota</taxon>
        <taxon>Clostridia</taxon>
        <taxon>Lachnospirales</taxon>
        <taxon>Defluviitaleaceae</taxon>
        <taxon>Defluviitalea</taxon>
    </lineage>
</organism>
<evidence type="ECO:0000256" key="8">
    <source>
        <dbReference type="ARBA" id="ARBA00022676"/>
    </source>
</evidence>
<dbReference type="GO" id="GO:0004422">
    <property type="term" value="F:hypoxanthine phosphoribosyltransferase activity"/>
    <property type="evidence" value="ECO:0007669"/>
    <property type="project" value="InterPro"/>
</dbReference>
<evidence type="ECO:0000256" key="11">
    <source>
        <dbReference type="ARBA" id="ARBA00022726"/>
    </source>
</evidence>
<evidence type="ECO:0000313" key="19">
    <source>
        <dbReference type="Proteomes" id="UP000483018"/>
    </source>
</evidence>
<feature type="domain" description="Phosphoribosyltransferase" evidence="17">
    <location>
        <begin position="11"/>
        <end position="157"/>
    </location>
</feature>
<evidence type="ECO:0000259" key="17">
    <source>
        <dbReference type="Pfam" id="PF00156"/>
    </source>
</evidence>
<evidence type="ECO:0000256" key="5">
    <source>
        <dbReference type="ARBA" id="ARBA00004676"/>
    </source>
</evidence>
<keyword evidence="13 16" id="KW-0460">Magnesium</keyword>
<sequence>MKQLDVLISEEKIKNRIKELGQQITRDYSGKEICLICVLKGGVMFMVDLSKEIDLPLEMDFMAVSSYGNEMTSSGVVKIVKDLDEPIEGKHVLIVEDIIDSGRTLSYLVKTLNNRKPASLRICTLLDKPEQRVSDVKVDYVGFTIPDEFVLGYGLDYMQKYRNLPYIAVMRDTEE</sequence>
<keyword evidence="10 16" id="KW-0479">Metal-binding</keyword>
<dbReference type="InterPro" id="IPR000836">
    <property type="entry name" value="PRTase_dom"/>
</dbReference>
<dbReference type="GO" id="GO:0000166">
    <property type="term" value="F:nucleotide binding"/>
    <property type="evidence" value="ECO:0007669"/>
    <property type="project" value="UniProtKB-KW"/>
</dbReference>
<dbReference type="EMBL" id="WSLF01000002">
    <property type="protein sequence ID" value="KAE9636212.1"/>
    <property type="molecule type" value="Genomic_DNA"/>
</dbReference>
<name>A0A7C8LG36_9FIRM</name>
<dbReference type="FunFam" id="3.40.50.2020:FF:000006">
    <property type="entry name" value="Hypoxanthine phosphoribosyltransferase"/>
    <property type="match status" value="1"/>
</dbReference>
<dbReference type="GO" id="GO:0052657">
    <property type="term" value="F:guanine phosphoribosyltransferase activity"/>
    <property type="evidence" value="ECO:0007669"/>
    <property type="project" value="UniProtKB-ARBA"/>
</dbReference>
<comment type="function">
    <text evidence="2">Purine salvage pathway enzyme that catalyzes the transfer of the ribosyl-5-phosphate group from 5-phospho-alpha-D-ribose 1-diphosphate (PRPP) to the N9 position of the 6-oxopurines hypoxanthine and guanine to form the corresponding ribonucleotides IMP (inosine 5'-monophosphate) and GMP (guanosine 5'-monophosphate), with the release of PPi.</text>
</comment>
<dbReference type="OrthoDB" id="9802824at2"/>
<keyword evidence="9 16" id="KW-0808">Transferase</keyword>
<keyword evidence="12 16" id="KW-0547">Nucleotide-binding</keyword>
<dbReference type="GO" id="GO:0005829">
    <property type="term" value="C:cytosol"/>
    <property type="evidence" value="ECO:0007669"/>
    <property type="project" value="TreeGrafter"/>
</dbReference>
<accession>A0A7C8LG36</accession>
<dbReference type="InterPro" id="IPR005904">
    <property type="entry name" value="Hxn_phspho_trans"/>
</dbReference>
<comment type="similarity">
    <text evidence="6 16">Belongs to the purine/pyrimidine phosphoribosyltransferase family.</text>
</comment>